<evidence type="ECO:0000313" key="1">
    <source>
        <dbReference type="EMBL" id="EST48137.1"/>
    </source>
</evidence>
<protein>
    <submittedName>
        <fullName evidence="1">Uncharacterized protein</fullName>
    </submittedName>
</protein>
<sequence>MHRVSNQHGLSKQQRQIFLSYLYHRKANLQQIQIMFLRQTNKFHMRTSFSCKLQKYNMYFKYFANIQLESSVICPYQKKFHVNATENPFQQVLKVPSYSPAKYGKHTRIDQKRHSMYKIIFIFSTSKFICEAINGITGATVFNQN</sequence>
<reference evidence="1" key="1">
    <citation type="journal article" date="2014" name="PLoS Genet.">
        <title>The Genome of Spironucleus salmonicida Highlights a Fish Pathogen Adapted to Fluctuating Environments.</title>
        <authorList>
            <person name="Xu F."/>
            <person name="Jerlstrom-Hultqvist J."/>
            <person name="Einarsson E."/>
            <person name="Astvaldsson A."/>
            <person name="Svard S.G."/>
            <person name="Andersson J.O."/>
        </authorList>
    </citation>
    <scope>NUCLEOTIDE SEQUENCE</scope>
</reference>
<gene>
    <name evidence="1" type="ORF">SS50377_11716</name>
</gene>
<dbReference type="EMBL" id="KI546001">
    <property type="protein sequence ID" value="EST48137.1"/>
    <property type="molecule type" value="Genomic_DNA"/>
</dbReference>
<dbReference type="AlphaFoldDB" id="V6LTZ4"/>
<organism evidence="1">
    <name type="scientific">Spironucleus salmonicida</name>
    <dbReference type="NCBI Taxonomy" id="348837"/>
    <lineage>
        <taxon>Eukaryota</taxon>
        <taxon>Metamonada</taxon>
        <taxon>Diplomonadida</taxon>
        <taxon>Hexamitidae</taxon>
        <taxon>Hexamitinae</taxon>
        <taxon>Spironucleus</taxon>
    </lineage>
</organism>
<name>V6LTZ4_9EUKA</name>
<accession>V6LTZ4</accession>
<proteinExistence type="predicted"/>